<accession>A0ABS4GIP3</accession>
<organism evidence="3 4">
    <name type="scientific">Ammoniphilus resinae</name>
    <dbReference type="NCBI Taxonomy" id="861532"/>
    <lineage>
        <taxon>Bacteria</taxon>
        <taxon>Bacillati</taxon>
        <taxon>Bacillota</taxon>
        <taxon>Bacilli</taxon>
        <taxon>Bacillales</taxon>
        <taxon>Paenibacillaceae</taxon>
        <taxon>Aneurinibacillus group</taxon>
        <taxon>Ammoniphilus</taxon>
    </lineage>
</organism>
<dbReference type="SUPFAM" id="SSF81342">
    <property type="entry name" value="Transmembrane di-heme cytochromes"/>
    <property type="match status" value="1"/>
</dbReference>
<dbReference type="RefSeq" id="WP_209807704.1">
    <property type="nucleotide sequence ID" value="NZ_JAGGKT010000001.1"/>
</dbReference>
<feature type="domain" description="Oxidoreductase molybdopterin-binding" evidence="2">
    <location>
        <begin position="214"/>
        <end position="359"/>
    </location>
</feature>
<keyword evidence="1" id="KW-1133">Transmembrane helix</keyword>
<dbReference type="EMBL" id="JAGGKT010000001">
    <property type="protein sequence ID" value="MBP1930027.1"/>
    <property type="molecule type" value="Genomic_DNA"/>
</dbReference>
<gene>
    <name evidence="3" type="ORF">J2Z37_000014</name>
</gene>
<feature type="transmembrane region" description="Helical" evidence="1">
    <location>
        <begin position="82"/>
        <end position="102"/>
    </location>
</feature>
<dbReference type="SUPFAM" id="SSF56524">
    <property type="entry name" value="Oxidoreductase molybdopterin-binding domain"/>
    <property type="match status" value="1"/>
</dbReference>
<feature type="transmembrane region" description="Helical" evidence="1">
    <location>
        <begin position="114"/>
        <end position="137"/>
    </location>
</feature>
<dbReference type="InterPro" id="IPR000572">
    <property type="entry name" value="OxRdtase_Mopterin-bd_dom"/>
</dbReference>
<protein>
    <recommendedName>
        <fullName evidence="2">Oxidoreductase molybdopterin-binding domain-containing protein</fullName>
    </recommendedName>
</protein>
<evidence type="ECO:0000313" key="4">
    <source>
        <dbReference type="Proteomes" id="UP001519343"/>
    </source>
</evidence>
<dbReference type="Proteomes" id="UP001519343">
    <property type="component" value="Unassembled WGS sequence"/>
</dbReference>
<dbReference type="InterPro" id="IPR016174">
    <property type="entry name" value="Di-haem_cyt_TM"/>
</dbReference>
<keyword evidence="1" id="KW-0472">Membrane</keyword>
<keyword evidence="4" id="KW-1185">Reference proteome</keyword>
<evidence type="ECO:0000313" key="3">
    <source>
        <dbReference type="EMBL" id="MBP1930027.1"/>
    </source>
</evidence>
<dbReference type="Pfam" id="PF00174">
    <property type="entry name" value="Oxidored_molyb"/>
    <property type="match status" value="1"/>
</dbReference>
<name>A0ABS4GIP3_9BACL</name>
<feature type="transmembrane region" description="Helical" evidence="1">
    <location>
        <begin position="165"/>
        <end position="185"/>
    </location>
</feature>
<sequence length="372" mass="43920">MNKRKLYFWMHLLHGVLILLLILSGAVLYIDYFRILFVDFKWQIRELHTVIGFIYFAIVLLILPIVLPYVKAHRRWQKTFHICLMVSLALGWTITGLILWINPTSYLGLRQLSLTVHDFLSVFILIWVAGHILLWFLKKKKLYQPTPILNNHDRDKGMLVSRRDVVLLFSGGLLAILLGGLFRWFRPVSDSFLARLDEMKRRGYFRIYSVRTENPVFDPQTWRLTVDGLVENPVELSFDELKKLPKHTYTHDFHCVTGWSVLGVKWEGIPFQEVINLVGRKPEGKYIKMYSADRIYTETYEWSQLTQKTAMLVYNLDDKPLIESQGAPLRLFQPDMYGYKSIKWVNRIEFVSQRDLGYWEEKEGYNLDGYIS</sequence>
<feature type="transmembrane region" description="Helical" evidence="1">
    <location>
        <begin position="12"/>
        <end position="30"/>
    </location>
</feature>
<evidence type="ECO:0000259" key="2">
    <source>
        <dbReference type="Pfam" id="PF00174"/>
    </source>
</evidence>
<proteinExistence type="predicted"/>
<dbReference type="Gene3D" id="3.90.420.10">
    <property type="entry name" value="Oxidoreductase, molybdopterin-binding domain"/>
    <property type="match status" value="1"/>
</dbReference>
<evidence type="ECO:0000256" key="1">
    <source>
        <dbReference type="SAM" id="Phobius"/>
    </source>
</evidence>
<dbReference type="PANTHER" id="PTHR43032">
    <property type="entry name" value="PROTEIN-METHIONINE-SULFOXIDE REDUCTASE"/>
    <property type="match status" value="1"/>
</dbReference>
<feature type="transmembrane region" description="Helical" evidence="1">
    <location>
        <begin position="50"/>
        <end position="70"/>
    </location>
</feature>
<reference evidence="3 4" key="1">
    <citation type="submission" date="2021-03" db="EMBL/GenBank/DDBJ databases">
        <title>Genomic Encyclopedia of Type Strains, Phase IV (KMG-IV): sequencing the most valuable type-strain genomes for metagenomic binning, comparative biology and taxonomic classification.</title>
        <authorList>
            <person name="Goeker M."/>
        </authorList>
    </citation>
    <scope>NUCLEOTIDE SEQUENCE [LARGE SCALE GENOMIC DNA]</scope>
    <source>
        <strain evidence="3 4">DSM 24738</strain>
    </source>
</reference>
<dbReference type="InterPro" id="IPR036374">
    <property type="entry name" value="OxRdtase_Mopterin-bd_sf"/>
</dbReference>
<keyword evidence="1" id="KW-0812">Transmembrane</keyword>
<comment type="caution">
    <text evidence="3">The sequence shown here is derived from an EMBL/GenBank/DDBJ whole genome shotgun (WGS) entry which is preliminary data.</text>
</comment>